<dbReference type="eggNOG" id="ENOG5030CFN">
    <property type="taxonomic scope" value="Bacteria"/>
</dbReference>
<evidence type="ECO:0000313" key="2">
    <source>
        <dbReference type="EMBL" id="GAD80952.1"/>
    </source>
</evidence>
<feature type="transmembrane region" description="Helical" evidence="1">
    <location>
        <begin position="12"/>
        <end position="36"/>
    </location>
</feature>
<organism evidence="2 3">
    <name type="scientific">Vibrio ezurae NBRC 102218</name>
    <dbReference type="NCBI Taxonomy" id="1219080"/>
    <lineage>
        <taxon>Bacteria</taxon>
        <taxon>Pseudomonadati</taxon>
        <taxon>Pseudomonadota</taxon>
        <taxon>Gammaproteobacteria</taxon>
        <taxon>Vibrionales</taxon>
        <taxon>Vibrionaceae</taxon>
        <taxon>Vibrio</taxon>
    </lineage>
</organism>
<keyword evidence="1" id="KW-1133">Transmembrane helix</keyword>
<dbReference type="AlphaFoldDB" id="U3B6A3"/>
<sequence>MKIERIYLSPIAAYLFRLILLLLVGWSSYVVIDLVVNEFEQPQTIKWGIEIDFYSYLMRHVAVDLIGLYMLFFVVKVKR</sequence>
<gene>
    <name evidence="2" type="ORF">VEZ01S_45_00880</name>
</gene>
<comment type="caution">
    <text evidence="2">The sequence shown here is derived from an EMBL/GenBank/DDBJ whole genome shotgun (WGS) entry which is preliminary data.</text>
</comment>
<dbReference type="Proteomes" id="UP000016562">
    <property type="component" value="Unassembled WGS sequence"/>
</dbReference>
<keyword evidence="1" id="KW-0472">Membrane</keyword>
<feature type="transmembrane region" description="Helical" evidence="1">
    <location>
        <begin position="56"/>
        <end position="75"/>
    </location>
</feature>
<dbReference type="STRING" id="1219080.VEZ01S_45_00880"/>
<keyword evidence="1" id="KW-0812">Transmembrane</keyword>
<evidence type="ECO:0000256" key="1">
    <source>
        <dbReference type="SAM" id="Phobius"/>
    </source>
</evidence>
<dbReference type="EMBL" id="BATM01000045">
    <property type="protein sequence ID" value="GAD80952.1"/>
    <property type="molecule type" value="Genomic_DNA"/>
</dbReference>
<keyword evidence="3" id="KW-1185">Reference proteome</keyword>
<name>U3B6A3_9VIBR</name>
<protein>
    <submittedName>
        <fullName evidence="2">Uncharacterized protein</fullName>
    </submittedName>
</protein>
<accession>U3B6A3</accession>
<proteinExistence type="predicted"/>
<evidence type="ECO:0000313" key="3">
    <source>
        <dbReference type="Proteomes" id="UP000016562"/>
    </source>
</evidence>
<reference evidence="2 3" key="1">
    <citation type="submission" date="2013-09" db="EMBL/GenBank/DDBJ databases">
        <title>Whole genome shotgun sequence of Vibrio ezurae NBRC 102218.</title>
        <authorList>
            <person name="Yoshida I."/>
            <person name="Hosoyama A."/>
            <person name="Numata M."/>
            <person name="Hashimoto M."/>
            <person name="Hosoyama Y."/>
            <person name="Tsuchikane K."/>
            <person name="Noguchi M."/>
            <person name="Hirakata S."/>
            <person name="Ichikawa N."/>
            <person name="Ohji S."/>
            <person name="Yamazoe A."/>
            <person name="Fujita N."/>
        </authorList>
    </citation>
    <scope>NUCLEOTIDE SEQUENCE [LARGE SCALE GENOMIC DNA]</scope>
    <source>
        <strain evidence="2 3">NBRC 102218</strain>
    </source>
</reference>